<gene>
    <name evidence="2" type="ORF">AaE_002634</name>
</gene>
<protein>
    <submittedName>
        <fullName evidence="2">Uncharacterized protein</fullName>
    </submittedName>
</protein>
<keyword evidence="1" id="KW-0472">Membrane</keyword>
<dbReference type="AlphaFoldDB" id="A0A6A5AN71"/>
<keyword evidence="1" id="KW-1133">Transmembrane helix</keyword>
<evidence type="ECO:0000313" key="2">
    <source>
        <dbReference type="EMBL" id="KAF0770032.1"/>
    </source>
</evidence>
<accession>A0A6A5AN71</accession>
<dbReference type="EMBL" id="VJMI01005248">
    <property type="protein sequence ID" value="KAF0770032.1"/>
    <property type="molecule type" value="Genomic_DNA"/>
</dbReference>
<name>A0A6A5AN71_APHAT</name>
<comment type="caution">
    <text evidence="2">The sequence shown here is derived from an EMBL/GenBank/DDBJ whole genome shotgun (WGS) entry which is preliminary data.</text>
</comment>
<evidence type="ECO:0000256" key="1">
    <source>
        <dbReference type="SAM" id="Phobius"/>
    </source>
</evidence>
<dbReference type="Proteomes" id="UP000469452">
    <property type="component" value="Unassembled WGS sequence"/>
</dbReference>
<sequence length="196" mass="22721">MYRLFYKDQNKLIVFDLSSKTPGVFLESLKPFIIVAALLVLMLLLVCCGYCASRFSKRSQMKQKKLRKIKFNISFCILVVVLFSFLYLTIMQLFEVFLIIVLSVYWFVQFAIVRLKSNHVVILAMAKSFDRAVGWIVFGPILFIAMFMPFISSFQQRVMFNSAFTSGLEVSKLFSHDVAPSHSIKAKRPKKKKRDE</sequence>
<feature type="transmembrane region" description="Helical" evidence="1">
    <location>
        <begin position="73"/>
        <end position="90"/>
    </location>
</feature>
<reference evidence="2 3" key="1">
    <citation type="submission" date="2019-06" db="EMBL/GenBank/DDBJ databases">
        <title>Genomics analysis of Aphanomyces spp. identifies a new class of oomycete effector associated with host adaptation.</title>
        <authorList>
            <person name="Gaulin E."/>
        </authorList>
    </citation>
    <scope>NUCLEOTIDE SEQUENCE [LARGE SCALE GENOMIC DNA]</scope>
    <source>
        <strain evidence="2 3">E</strain>
    </source>
</reference>
<keyword evidence="1" id="KW-0812">Transmembrane</keyword>
<feature type="transmembrane region" description="Helical" evidence="1">
    <location>
        <begin position="32"/>
        <end position="52"/>
    </location>
</feature>
<evidence type="ECO:0000313" key="3">
    <source>
        <dbReference type="Proteomes" id="UP000469452"/>
    </source>
</evidence>
<feature type="transmembrane region" description="Helical" evidence="1">
    <location>
        <begin position="133"/>
        <end position="151"/>
    </location>
</feature>
<proteinExistence type="predicted"/>
<organism evidence="2 3">
    <name type="scientific">Aphanomyces astaci</name>
    <name type="common">Crayfish plague agent</name>
    <dbReference type="NCBI Taxonomy" id="112090"/>
    <lineage>
        <taxon>Eukaryota</taxon>
        <taxon>Sar</taxon>
        <taxon>Stramenopiles</taxon>
        <taxon>Oomycota</taxon>
        <taxon>Saprolegniomycetes</taxon>
        <taxon>Saprolegniales</taxon>
        <taxon>Verrucalvaceae</taxon>
        <taxon>Aphanomyces</taxon>
    </lineage>
</organism>